<evidence type="ECO:0000256" key="8">
    <source>
        <dbReference type="ARBA" id="ARBA00022840"/>
    </source>
</evidence>
<evidence type="ECO:0000256" key="4">
    <source>
        <dbReference type="ARBA" id="ARBA00022679"/>
    </source>
</evidence>
<dbReference type="RefSeq" id="WP_145448932.1">
    <property type="nucleotide sequence ID" value="NZ_CP037421.1"/>
</dbReference>
<feature type="domain" description="Pyruvate kinase barrel" evidence="12">
    <location>
        <begin position="144"/>
        <end position="225"/>
    </location>
</feature>
<keyword evidence="8" id="KW-0067">ATP-binding</keyword>
<keyword evidence="9" id="KW-0460">Magnesium</keyword>
<keyword evidence="6" id="KW-0547">Nucleotide-binding</keyword>
<evidence type="ECO:0000313" key="13">
    <source>
        <dbReference type="EMBL" id="QDT26751.1"/>
    </source>
</evidence>
<dbReference type="InterPro" id="IPR001697">
    <property type="entry name" value="Pyr_Knase"/>
</dbReference>
<evidence type="ECO:0000256" key="3">
    <source>
        <dbReference type="ARBA" id="ARBA00012142"/>
    </source>
</evidence>
<evidence type="ECO:0000256" key="10">
    <source>
        <dbReference type="ARBA" id="ARBA00023152"/>
    </source>
</evidence>
<gene>
    <name evidence="13" type="primary">pyk_1</name>
    <name evidence="13" type="ORF">Enr10x_20610</name>
</gene>
<keyword evidence="14" id="KW-1185">Reference proteome</keyword>
<dbReference type="EC" id="2.7.1.40" evidence="3"/>
<dbReference type="Pfam" id="PF00224">
    <property type="entry name" value="PK"/>
    <property type="match status" value="2"/>
</dbReference>
<evidence type="ECO:0000256" key="5">
    <source>
        <dbReference type="ARBA" id="ARBA00022723"/>
    </source>
</evidence>
<organism evidence="13 14">
    <name type="scientific">Gimesia panareensis</name>
    <dbReference type="NCBI Taxonomy" id="2527978"/>
    <lineage>
        <taxon>Bacteria</taxon>
        <taxon>Pseudomonadati</taxon>
        <taxon>Planctomycetota</taxon>
        <taxon>Planctomycetia</taxon>
        <taxon>Planctomycetales</taxon>
        <taxon>Planctomycetaceae</taxon>
        <taxon>Gimesia</taxon>
    </lineage>
</organism>
<evidence type="ECO:0000256" key="7">
    <source>
        <dbReference type="ARBA" id="ARBA00022777"/>
    </source>
</evidence>
<dbReference type="EMBL" id="CP037421">
    <property type="protein sequence ID" value="QDT26751.1"/>
    <property type="molecule type" value="Genomic_DNA"/>
</dbReference>
<dbReference type="SUPFAM" id="SSF51621">
    <property type="entry name" value="Phosphoenolpyruvate/pyruvate domain"/>
    <property type="match status" value="1"/>
</dbReference>
<dbReference type="GO" id="GO:0005524">
    <property type="term" value="F:ATP binding"/>
    <property type="evidence" value="ECO:0007669"/>
    <property type="project" value="UniProtKB-KW"/>
</dbReference>
<dbReference type="GO" id="GO:0004743">
    <property type="term" value="F:pyruvate kinase activity"/>
    <property type="evidence" value="ECO:0007669"/>
    <property type="project" value="UniProtKB-EC"/>
</dbReference>
<dbReference type="Gene3D" id="2.40.33.10">
    <property type="entry name" value="PK beta-barrel domain-like"/>
    <property type="match status" value="1"/>
</dbReference>
<proteinExistence type="inferred from homology"/>
<dbReference type="InterPro" id="IPR015806">
    <property type="entry name" value="Pyrv_Knase_insert_dom_sf"/>
</dbReference>
<keyword evidence="7 13" id="KW-0418">Kinase</keyword>
<dbReference type="GO" id="GO:0016301">
    <property type="term" value="F:kinase activity"/>
    <property type="evidence" value="ECO:0007669"/>
    <property type="project" value="UniProtKB-KW"/>
</dbReference>
<dbReference type="GO" id="GO:0000287">
    <property type="term" value="F:magnesium ion binding"/>
    <property type="evidence" value="ECO:0007669"/>
    <property type="project" value="InterPro"/>
</dbReference>
<dbReference type="NCBIfam" id="NF011314">
    <property type="entry name" value="PRK14725.1"/>
    <property type="match status" value="1"/>
</dbReference>
<dbReference type="InterPro" id="IPR015793">
    <property type="entry name" value="Pyrv_Knase_brl"/>
</dbReference>
<dbReference type="PANTHER" id="PTHR11817">
    <property type="entry name" value="PYRUVATE KINASE"/>
    <property type="match status" value="1"/>
</dbReference>
<evidence type="ECO:0000313" key="14">
    <source>
        <dbReference type="Proteomes" id="UP000315647"/>
    </source>
</evidence>
<dbReference type="Gene3D" id="3.20.20.60">
    <property type="entry name" value="Phosphoenolpyruvate-binding domains"/>
    <property type="match status" value="2"/>
</dbReference>
<dbReference type="SUPFAM" id="SSF50800">
    <property type="entry name" value="PK beta-barrel domain-like"/>
    <property type="match status" value="1"/>
</dbReference>
<name>A0A517Q552_9PLAN</name>
<evidence type="ECO:0000256" key="2">
    <source>
        <dbReference type="ARBA" id="ARBA00008663"/>
    </source>
</evidence>
<evidence type="ECO:0000259" key="12">
    <source>
        <dbReference type="Pfam" id="PF00224"/>
    </source>
</evidence>
<reference evidence="13 14" key="1">
    <citation type="submission" date="2019-03" db="EMBL/GenBank/DDBJ databases">
        <title>Deep-cultivation of Planctomycetes and their phenomic and genomic characterization uncovers novel biology.</title>
        <authorList>
            <person name="Wiegand S."/>
            <person name="Jogler M."/>
            <person name="Boedeker C."/>
            <person name="Pinto D."/>
            <person name="Vollmers J."/>
            <person name="Rivas-Marin E."/>
            <person name="Kohn T."/>
            <person name="Peeters S.H."/>
            <person name="Heuer A."/>
            <person name="Rast P."/>
            <person name="Oberbeckmann S."/>
            <person name="Bunk B."/>
            <person name="Jeske O."/>
            <person name="Meyerdierks A."/>
            <person name="Storesund J.E."/>
            <person name="Kallscheuer N."/>
            <person name="Luecker S."/>
            <person name="Lage O.M."/>
            <person name="Pohl T."/>
            <person name="Merkel B.J."/>
            <person name="Hornburger P."/>
            <person name="Mueller R.-W."/>
            <person name="Bruemmer F."/>
            <person name="Labrenz M."/>
            <person name="Spormann A.M."/>
            <person name="Op den Camp H."/>
            <person name="Overmann J."/>
            <person name="Amann R."/>
            <person name="Jetten M.S.M."/>
            <person name="Mascher T."/>
            <person name="Medema M.H."/>
            <person name="Devos D.P."/>
            <person name="Kaster A.-K."/>
            <person name="Ovreas L."/>
            <person name="Rohde M."/>
            <person name="Galperin M.Y."/>
            <person name="Jogler C."/>
        </authorList>
    </citation>
    <scope>NUCLEOTIDE SEQUENCE [LARGE SCALE GENOMIC DNA]</scope>
    <source>
        <strain evidence="13 14">Enr10</strain>
    </source>
</reference>
<keyword evidence="4 13" id="KW-0808">Transferase</keyword>
<comment type="pathway">
    <text evidence="1">Carbohydrate degradation; glycolysis; pyruvate from D-glyceraldehyde 3-phosphate: step 5/5.</text>
</comment>
<evidence type="ECO:0000256" key="6">
    <source>
        <dbReference type="ARBA" id="ARBA00022741"/>
    </source>
</evidence>
<keyword evidence="10" id="KW-0324">Glycolysis</keyword>
<feature type="domain" description="Pyruvate kinase barrel" evidence="12">
    <location>
        <begin position="372"/>
        <end position="588"/>
    </location>
</feature>
<dbReference type="AlphaFoldDB" id="A0A517Q552"/>
<keyword evidence="11 13" id="KW-0670">Pyruvate</keyword>
<evidence type="ECO:0000256" key="1">
    <source>
        <dbReference type="ARBA" id="ARBA00004997"/>
    </source>
</evidence>
<dbReference type="GO" id="GO:0030955">
    <property type="term" value="F:potassium ion binding"/>
    <property type="evidence" value="ECO:0007669"/>
    <property type="project" value="InterPro"/>
</dbReference>
<evidence type="ECO:0000256" key="11">
    <source>
        <dbReference type="ARBA" id="ARBA00023317"/>
    </source>
</evidence>
<dbReference type="UniPathway" id="UPA00109">
    <property type="reaction ID" value="UER00188"/>
</dbReference>
<dbReference type="InterPro" id="IPR011037">
    <property type="entry name" value="Pyrv_Knase-like_insert_dom_sf"/>
</dbReference>
<accession>A0A517Q552</accession>
<protein>
    <recommendedName>
        <fullName evidence="3">pyruvate kinase</fullName>
        <ecNumber evidence="3">2.7.1.40</ecNumber>
    </recommendedName>
</protein>
<dbReference type="InterPro" id="IPR015813">
    <property type="entry name" value="Pyrv/PenolPyrv_kinase-like_dom"/>
</dbReference>
<dbReference type="Proteomes" id="UP000315647">
    <property type="component" value="Chromosome"/>
</dbReference>
<evidence type="ECO:0000256" key="9">
    <source>
        <dbReference type="ARBA" id="ARBA00022842"/>
    </source>
</evidence>
<comment type="similarity">
    <text evidence="2">Belongs to the pyruvate kinase family.</text>
</comment>
<dbReference type="InterPro" id="IPR040442">
    <property type="entry name" value="Pyrv_kinase-like_dom_sf"/>
</dbReference>
<keyword evidence="5" id="KW-0479">Metal-binding</keyword>
<sequence>MSVEHGGSGYQSSNQEYEQVFEELVVIRDRLVSEGVCSQPLLAQIHAGYRDSARNLLHYLALRHRDLRPLQIRLAALGLSSLGRAESHVLATIDAVLEVLQRLTGNMTELAEPDGPTIDFSTGERLLVEHTEALLGPAAPGRGVRIMVTMPSEAADDYELVYHLLQQGMECMRINCAHDDAEAWSRMIAHLRRAELALGKKCRVVMDLGGPKLRTGPLEAVASVVKIRPRRDEYGRVIAPARIWFYPADQPVASPAPADACLPVDAGWLKRLAVGDKIRLIDARHSRRTFRVVDCVDEGCWAEADKTTYIVPGTTLRQRSETGKRKLRTTNVVYVAPRENSLLLHPGDQLIVTRDQLPGRPEVRDSGGQVLTPARIGCSIPTVFDDVQSGESIWFDDGKIGGVVEKVESTQVQVRITQTRLQGAKLRADKGINLPESKLSLPALTEQDLEDLSFVAAHADVVELSFANRASDVEQLQAELQRLDGRQPAIVLKIETRQGFENLPDMLLTAMRSPCCGVMIARGDLAVECGFERMAEVQEEILWICEAAHVPVIWATQVLETLAKEGMPSRAEITDAAMGHRAECVMLNKGPHVLHAVKTLDNILRRMQAHQAKKRSMLRELRLSTHSAAMKAGNGHQADNGS</sequence>